<name>A0A6L2NP47_TANCI</name>
<keyword evidence="5" id="KW-0548">Nucleotidyltransferase</keyword>
<dbReference type="SUPFAM" id="SSF56672">
    <property type="entry name" value="DNA/RNA polymerases"/>
    <property type="match status" value="1"/>
</dbReference>
<evidence type="ECO:0000256" key="2">
    <source>
        <dbReference type="SAM" id="MobiDB-lite"/>
    </source>
</evidence>
<feature type="domain" description="Tf2-1-like SH3-like" evidence="4">
    <location>
        <begin position="465"/>
        <end position="514"/>
    </location>
</feature>
<feature type="domain" description="Reverse transcriptase/retrotransposon-derived protein RNase H-like" evidence="3">
    <location>
        <begin position="363"/>
        <end position="437"/>
    </location>
</feature>
<comment type="caution">
    <text evidence="5">The sequence shown here is derived from an EMBL/GenBank/DDBJ whole genome shotgun (WGS) entry which is preliminary data.</text>
</comment>
<dbReference type="PANTHER" id="PTHR37984:SF5">
    <property type="entry name" value="PROTEIN NYNRIN-LIKE"/>
    <property type="match status" value="1"/>
</dbReference>
<dbReference type="Gene3D" id="3.30.70.270">
    <property type="match status" value="2"/>
</dbReference>
<sequence>MEEAIEFATEMMDTKMLTHAERQAEHKRKFDDTSRNNQYQRQPIMWHGLTLLGQEIRSLIEGPNLYVPSETITTMGHVHRSALTVKRLVIWPVIVKADQLLPTTTLTTRTTTKTTRGPKGQMQGVSLALNMEFKDTTRLVRVPFGDEILIFHGDGRNNGHESRLNIISYTKTQRYLLKGCPIFLAHVTTKEAEDKSMEKRLEDIPIVQDFLEDLPGIPPTHQVEFQIDLVPGIAPVARAHYRISPSEMKELSDQLKELADKGFIRPSSSLLGAPSKQEHEEHLKLILELLKKKQLYAKFSKCEFWIPKLQFLGHVIDSQCIHVDPANIKSIKDWASPKTATKIRQVLGLAGHYRRFIEGFLKIASAPILALLKGSEDFIVYCNALIKGLGAVLMHREKVIAYGSRQLKVHEKYYTTHDLELGAVVFALKIWRHYLLDLPKQILKAKTEAMKPKNLKSEDVIGVVCFGKRGKLKPRYIGPFKVLAKVGTIAYRLKLPKQLSRFHSTFYVSNLKKCLSDEPLAISLDEVHIDEKLRFVKELVEVMYHEVKWLKHIRIPSSKFDGTPGEVLSSPGNEETSFGTNAPSINAAS</sequence>
<feature type="compositionally biased region" description="Polar residues" evidence="2">
    <location>
        <begin position="570"/>
        <end position="589"/>
    </location>
</feature>
<dbReference type="PANTHER" id="PTHR37984">
    <property type="entry name" value="PROTEIN CBG26694"/>
    <property type="match status" value="1"/>
</dbReference>
<evidence type="ECO:0000259" key="4">
    <source>
        <dbReference type="Pfam" id="PF24626"/>
    </source>
</evidence>
<dbReference type="Gene3D" id="3.10.10.10">
    <property type="entry name" value="HIV Type 1 Reverse Transcriptase, subunit A, domain 1"/>
    <property type="match status" value="1"/>
</dbReference>
<dbReference type="InterPro" id="IPR041577">
    <property type="entry name" value="RT_RNaseH_2"/>
</dbReference>
<keyword evidence="1" id="KW-0511">Multifunctional enzyme</keyword>
<evidence type="ECO:0000313" key="5">
    <source>
        <dbReference type="EMBL" id="GEU87159.1"/>
    </source>
</evidence>
<reference evidence="5" key="1">
    <citation type="journal article" date="2019" name="Sci. Rep.">
        <title>Draft genome of Tanacetum cinerariifolium, the natural source of mosquito coil.</title>
        <authorList>
            <person name="Yamashiro T."/>
            <person name="Shiraishi A."/>
            <person name="Satake H."/>
            <person name="Nakayama K."/>
        </authorList>
    </citation>
    <scope>NUCLEOTIDE SEQUENCE</scope>
</reference>
<proteinExistence type="predicted"/>
<dbReference type="InterPro" id="IPR056924">
    <property type="entry name" value="SH3_Tf2-1"/>
</dbReference>
<evidence type="ECO:0000256" key="1">
    <source>
        <dbReference type="ARBA" id="ARBA00023268"/>
    </source>
</evidence>
<protein>
    <submittedName>
        <fullName evidence="5">Putative reverse transcriptase domain-containing protein</fullName>
    </submittedName>
</protein>
<keyword evidence="5" id="KW-0808">Transferase</keyword>
<organism evidence="5">
    <name type="scientific">Tanacetum cinerariifolium</name>
    <name type="common">Dalmatian daisy</name>
    <name type="synonym">Chrysanthemum cinerariifolium</name>
    <dbReference type="NCBI Taxonomy" id="118510"/>
    <lineage>
        <taxon>Eukaryota</taxon>
        <taxon>Viridiplantae</taxon>
        <taxon>Streptophyta</taxon>
        <taxon>Embryophyta</taxon>
        <taxon>Tracheophyta</taxon>
        <taxon>Spermatophyta</taxon>
        <taxon>Magnoliopsida</taxon>
        <taxon>eudicotyledons</taxon>
        <taxon>Gunneridae</taxon>
        <taxon>Pentapetalae</taxon>
        <taxon>asterids</taxon>
        <taxon>campanulids</taxon>
        <taxon>Asterales</taxon>
        <taxon>Asteraceae</taxon>
        <taxon>Asteroideae</taxon>
        <taxon>Anthemideae</taxon>
        <taxon>Anthemidinae</taxon>
        <taxon>Tanacetum</taxon>
    </lineage>
</organism>
<dbReference type="Pfam" id="PF24626">
    <property type="entry name" value="SH3_Tf2-1"/>
    <property type="match status" value="1"/>
</dbReference>
<dbReference type="GO" id="GO:0003964">
    <property type="term" value="F:RNA-directed DNA polymerase activity"/>
    <property type="evidence" value="ECO:0007669"/>
    <property type="project" value="UniProtKB-KW"/>
</dbReference>
<dbReference type="InterPro" id="IPR043128">
    <property type="entry name" value="Rev_trsase/Diguanyl_cyclase"/>
</dbReference>
<evidence type="ECO:0000259" key="3">
    <source>
        <dbReference type="Pfam" id="PF17919"/>
    </source>
</evidence>
<accession>A0A6L2NP47</accession>
<dbReference type="Pfam" id="PF17919">
    <property type="entry name" value="RT_RNaseH_2"/>
    <property type="match status" value="1"/>
</dbReference>
<keyword evidence="5" id="KW-0695">RNA-directed DNA polymerase</keyword>
<dbReference type="InterPro" id="IPR043502">
    <property type="entry name" value="DNA/RNA_pol_sf"/>
</dbReference>
<dbReference type="InterPro" id="IPR050951">
    <property type="entry name" value="Retrovirus_Pol_polyprotein"/>
</dbReference>
<dbReference type="AlphaFoldDB" id="A0A6L2NP47"/>
<dbReference type="EMBL" id="BKCJ010009479">
    <property type="protein sequence ID" value="GEU87159.1"/>
    <property type="molecule type" value="Genomic_DNA"/>
</dbReference>
<gene>
    <name evidence="5" type="ORF">Tci_059137</name>
</gene>
<feature type="region of interest" description="Disordered" evidence="2">
    <location>
        <begin position="563"/>
        <end position="589"/>
    </location>
</feature>